<reference evidence="1 2" key="1">
    <citation type="journal article" date="2013" name="PLoS ONE">
        <title>Poles Apart: Arctic and Antarctic Octadecabacter strains Share High Genome Plasticity and a New Type of Xanthorhodopsin.</title>
        <authorList>
            <person name="Vollmers J."/>
            <person name="Voget S."/>
            <person name="Dietrich S."/>
            <person name="Gollnow K."/>
            <person name="Smits M."/>
            <person name="Meyer K."/>
            <person name="Brinkhoff T."/>
            <person name="Simon M."/>
            <person name="Daniel R."/>
        </authorList>
    </citation>
    <scope>NUCLEOTIDE SEQUENCE [LARGE SCALE GENOMIC DNA]</scope>
    <source>
        <strain evidence="1 2">238</strain>
    </source>
</reference>
<dbReference type="KEGG" id="oar:OA238_c38370"/>
<sequence>MTVRRDIKIAVVGASLGGLSAANVLRQLGFDVQVYELVAKGFDKPGRRAGSAIAACALGGLVIGAERRRPGLTGRAAPRSDLA</sequence>
<evidence type="ECO:0000313" key="1">
    <source>
        <dbReference type="EMBL" id="AGI73783.1"/>
    </source>
</evidence>
<dbReference type="AlphaFoldDB" id="M9RPV7"/>
<dbReference type="Proteomes" id="UP000004688">
    <property type="component" value="Chromosome"/>
</dbReference>
<dbReference type="SUPFAM" id="SSF51905">
    <property type="entry name" value="FAD/NAD(P)-binding domain"/>
    <property type="match status" value="1"/>
</dbReference>
<organism evidence="1 2">
    <name type="scientific">Octadecabacter arcticus 238</name>
    <dbReference type="NCBI Taxonomy" id="391616"/>
    <lineage>
        <taxon>Bacteria</taxon>
        <taxon>Pseudomonadati</taxon>
        <taxon>Pseudomonadota</taxon>
        <taxon>Alphaproteobacteria</taxon>
        <taxon>Rhodobacterales</taxon>
        <taxon>Roseobacteraceae</taxon>
        <taxon>Octadecabacter</taxon>
    </lineage>
</organism>
<dbReference type="InterPro" id="IPR036188">
    <property type="entry name" value="FAD/NAD-bd_sf"/>
</dbReference>
<proteinExistence type="predicted"/>
<dbReference type="eggNOG" id="COG1233">
    <property type="taxonomic scope" value="Bacteria"/>
</dbReference>
<dbReference type="EMBL" id="CP003742">
    <property type="protein sequence ID" value="AGI73783.1"/>
    <property type="molecule type" value="Genomic_DNA"/>
</dbReference>
<gene>
    <name evidence="1" type="ORF">OA238_c38370</name>
</gene>
<evidence type="ECO:0000313" key="2">
    <source>
        <dbReference type="Proteomes" id="UP000004688"/>
    </source>
</evidence>
<keyword evidence="2" id="KW-1185">Reference proteome</keyword>
<dbReference type="RefSeq" id="WP_015496770.1">
    <property type="nucleotide sequence ID" value="NC_020908.1"/>
</dbReference>
<dbReference type="Gene3D" id="3.50.50.60">
    <property type="entry name" value="FAD/NAD(P)-binding domain"/>
    <property type="match status" value="1"/>
</dbReference>
<dbReference type="STRING" id="391616.OA238_c38370"/>
<protein>
    <recommendedName>
        <fullName evidence="3">FAD-binding domain-containing protein</fullName>
    </recommendedName>
</protein>
<evidence type="ECO:0008006" key="3">
    <source>
        <dbReference type="Google" id="ProtNLM"/>
    </source>
</evidence>
<dbReference type="Pfam" id="PF13450">
    <property type="entry name" value="NAD_binding_8"/>
    <property type="match status" value="1"/>
</dbReference>
<name>M9RPV7_9RHOB</name>
<dbReference type="HOGENOM" id="CLU_2539249_0_0_5"/>
<accession>M9RPV7</accession>